<reference evidence="2" key="1">
    <citation type="journal article" date="2017" name="PLoS ONE">
        <title>Genetic diversity of the O antigens of Proteus species and the development of a suspension array for molecular serotyping.</title>
        <authorList>
            <person name="Yu X."/>
            <person name="Torzewska A."/>
            <person name="Zhang X."/>
            <person name="Yin Z."/>
            <person name="Drzewiecka D."/>
            <person name="Cao H."/>
            <person name="Liu B."/>
            <person name="Knirel Y.A."/>
            <person name="Rozalski A."/>
            <person name="Wang L."/>
        </authorList>
    </citation>
    <scope>NUCLEOTIDE SEQUENCE</scope>
    <source>
        <strain evidence="2">CCUG 10705</strain>
    </source>
</reference>
<proteinExistence type="predicted"/>
<dbReference type="AlphaFoldDB" id="A0A385JP54"/>
<feature type="transmembrane region" description="Helical" evidence="1">
    <location>
        <begin position="5"/>
        <end position="23"/>
    </location>
</feature>
<feature type="transmembrane region" description="Helical" evidence="1">
    <location>
        <begin position="260"/>
        <end position="278"/>
    </location>
</feature>
<feature type="transmembrane region" description="Helical" evidence="1">
    <location>
        <begin position="445"/>
        <end position="466"/>
    </location>
</feature>
<keyword evidence="1" id="KW-1133">Transmembrane helix</keyword>
<feature type="transmembrane region" description="Helical" evidence="1">
    <location>
        <begin position="237"/>
        <end position="253"/>
    </location>
</feature>
<dbReference type="EMBL" id="KY710736">
    <property type="protein sequence ID" value="AXZ00085.1"/>
    <property type="molecule type" value="Genomic_DNA"/>
</dbReference>
<sequence length="474" mass="55933">MRNLIISILINTLLFGFFIILNLNSLDYYIIPLYVTSIIIVYYIIPGFIYKDFFSPTFIISLTIYHLFIIAPLLHINFNFYYMFFFKKYDVWKSYYNNWASLNLIGVILFYFSLHLFNKIKPLIKSKKKNIYDIRTAPFYFITILFLLFSLVIQLYVYYKFGGVLGYIKAKETIGPDAFKGLGKFAIIAESFPIIFMFLAVFYYRNKKLPWVNIFILMFIFILLKILFGGLSGSRSNTIWGLFWCLALIHFFIRKLNIKFITLCTVFIISFMLVYGVYKKYKTDFFYAIENHGISSNNYYNTATDSILLKSILTDFSRADIQSFAIYSQSEGYYNKLRYGETYISSLLLFIPNSLLDLERKGSPGAELLHQQYDKSTSRVLGLQGEFIINFPYYFYPLVFIPIAFFISRLQMIYKNRTEKQLDLLILPFFINIGIILFLSDSDNIAYFILKNGFIPMCIYILLNLITYKKKLYD</sequence>
<accession>A0A385JP54</accession>
<keyword evidence="1" id="KW-0812">Transmembrane</keyword>
<feature type="transmembrane region" description="Helical" evidence="1">
    <location>
        <begin position="29"/>
        <end position="50"/>
    </location>
</feature>
<evidence type="ECO:0000313" key="2">
    <source>
        <dbReference type="EMBL" id="AXZ00085.1"/>
    </source>
</evidence>
<protein>
    <submittedName>
        <fullName evidence="2">Wzy</fullName>
    </submittedName>
</protein>
<feature type="transmembrane region" description="Helical" evidence="1">
    <location>
        <begin position="96"/>
        <end position="117"/>
    </location>
</feature>
<feature type="transmembrane region" description="Helical" evidence="1">
    <location>
        <begin position="211"/>
        <end position="231"/>
    </location>
</feature>
<feature type="transmembrane region" description="Helical" evidence="1">
    <location>
        <begin position="393"/>
        <end position="410"/>
    </location>
</feature>
<feature type="transmembrane region" description="Helical" evidence="1">
    <location>
        <begin position="422"/>
        <end position="439"/>
    </location>
</feature>
<evidence type="ECO:0000256" key="1">
    <source>
        <dbReference type="SAM" id="Phobius"/>
    </source>
</evidence>
<name>A0A385JP54_PROMI</name>
<feature type="transmembrane region" description="Helical" evidence="1">
    <location>
        <begin position="185"/>
        <end position="204"/>
    </location>
</feature>
<organism evidence="2">
    <name type="scientific">Proteus mirabilis</name>
    <dbReference type="NCBI Taxonomy" id="584"/>
    <lineage>
        <taxon>Bacteria</taxon>
        <taxon>Pseudomonadati</taxon>
        <taxon>Pseudomonadota</taxon>
        <taxon>Gammaproteobacteria</taxon>
        <taxon>Enterobacterales</taxon>
        <taxon>Morganellaceae</taxon>
        <taxon>Proteus</taxon>
    </lineage>
</organism>
<feature type="transmembrane region" description="Helical" evidence="1">
    <location>
        <begin position="62"/>
        <end position="84"/>
    </location>
</feature>
<feature type="transmembrane region" description="Helical" evidence="1">
    <location>
        <begin position="138"/>
        <end position="159"/>
    </location>
</feature>
<keyword evidence="1" id="KW-0472">Membrane</keyword>